<dbReference type="NCBIfam" id="NF035944">
    <property type="entry name" value="PEPxxWA-CTERM"/>
    <property type="match status" value="1"/>
</dbReference>
<dbReference type="RefSeq" id="WP_341786296.1">
    <property type="nucleotide sequence ID" value="NZ_JAAOZC010000002.1"/>
</dbReference>
<feature type="signal peptide" evidence="1">
    <location>
        <begin position="1"/>
        <end position="20"/>
    </location>
</feature>
<keyword evidence="3" id="KW-1185">Reference proteome</keyword>
<accession>A0ABX0TQ12</accession>
<feature type="chain" id="PRO_5046678508" description="PEP-CTERM sorting domain-containing protein" evidence="1">
    <location>
        <begin position="21"/>
        <end position="183"/>
    </location>
</feature>
<evidence type="ECO:0008006" key="4">
    <source>
        <dbReference type="Google" id="ProtNLM"/>
    </source>
</evidence>
<dbReference type="Proteomes" id="UP000727456">
    <property type="component" value="Unassembled WGS sequence"/>
</dbReference>
<sequence length="183" mass="19019">MKKGFEKSAMLAALSVCAIAARADAAAIIVNFSFSGDSGAPGTVTGQLVFNTFGTNVAASSVFILTSTNSHILLTPSRNYALTAQTNSFTVTENGTVSSAAFGSSFINSFGQTYVDLSTNGFNGLDYFNKNDLEFAIANNQTAPTFTSAAAAVPEAPTWAMVIGGFGMMGGALRRKHPRVTFA</sequence>
<reference evidence="2 3" key="1">
    <citation type="submission" date="2020-03" db="EMBL/GenBank/DDBJ databases">
        <title>Genomic Encyclopedia of Type Strains, Phase III (KMG-III): the genomes of soil and plant-associated and newly described type strains.</title>
        <authorList>
            <person name="Whitman W."/>
        </authorList>
    </citation>
    <scope>NUCLEOTIDE SEQUENCE [LARGE SCALE GENOMIC DNA]</scope>
    <source>
        <strain evidence="2 3">CECT 8804</strain>
    </source>
</reference>
<proteinExistence type="predicted"/>
<dbReference type="EMBL" id="JAAOZC010000002">
    <property type="protein sequence ID" value="NIJ07627.1"/>
    <property type="molecule type" value="Genomic_DNA"/>
</dbReference>
<keyword evidence="1" id="KW-0732">Signal</keyword>
<name>A0ABX0TQ12_9SPHN</name>
<evidence type="ECO:0000313" key="3">
    <source>
        <dbReference type="Proteomes" id="UP000727456"/>
    </source>
</evidence>
<evidence type="ECO:0000313" key="2">
    <source>
        <dbReference type="EMBL" id="NIJ07627.1"/>
    </source>
</evidence>
<gene>
    <name evidence="2" type="ORF">FHS31_001223</name>
</gene>
<comment type="caution">
    <text evidence="2">The sequence shown here is derived from an EMBL/GenBank/DDBJ whole genome shotgun (WGS) entry which is preliminary data.</text>
</comment>
<protein>
    <recommendedName>
        <fullName evidence="4">PEP-CTERM sorting domain-containing protein</fullName>
    </recommendedName>
</protein>
<organism evidence="2 3">
    <name type="scientific">Sphingomonas vulcanisoli</name>
    <dbReference type="NCBI Taxonomy" id="1658060"/>
    <lineage>
        <taxon>Bacteria</taxon>
        <taxon>Pseudomonadati</taxon>
        <taxon>Pseudomonadota</taxon>
        <taxon>Alphaproteobacteria</taxon>
        <taxon>Sphingomonadales</taxon>
        <taxon>Sphingomonadaceae</taxon>
        <taxon>Sphingomonas</taxon>
    </lineage>
</organism>
<evidence type="ECO:0000256" key="1">
    <source>
        <dbReference type="SAM" id="SignalP"/>
    </source>
</evidence>